<dbReference type="AlphaFoldDB" id="A0A6A8M8F3"/>
<dbReference type="PANTHER" id="PTHR33221">
    <property type="entry name" value="WINGED HELIX-TURN-HELIX TRANSCRIPTIONAL REGULATOR, RRF2 FAMILY"/>
    <property type="match status" value="1"/>
</dbReference>
<protein>
    <submittedName>
        <fullName evidence="1">Rrf2 family transcriptional regulator</fullName>
    </submittedName>
</protein>
<dbReference type="RefSeq" id="WP_154572714.1">
    <property type="nucleotide sequence ID" value="NZ_VUNB01000005.1"/>
</dbReference>
<dbReference type="PROSITE" id="PS51197">
    <property type="entry name" value="HTH_RRF2_2"/>
    <property type="match status" value="1"/>
</dbReference>
<sequence>MLINRETDYAFRLVRNLSPDKPKSISAIVDIEHITSPIAYKVARKLEKGGLLKSVRGNAGGYMLTRGLDQITLYDVFVIMENDPYVNLCMKEGHVCPNNVAGNQCKIHYELRRIQEVLKKEMSTPLSEILD</sequence>
<dbReference type="InterPro" id="IPR036388">
    <property type="entry name" value="WH-like_DNA-bd_sf"/>
</dbReference>
<dbReference type="PROSITE" id="PS01332">
    <property type="entry name" value="HTH_RRF2_1"/>
    <property type="match status" value="1"/>
</dbReference>
<dbReference type="PANTHER" id="PTHR33221:SF2">
    <property type="entry name" value="TRANSCRIPTIONAL REGULATOR"/>
    <property type="match status" value="1"/>
</dbReference>
<name>A0A6A8M8F3_9FIRM</name>
<gene>
    <name evidence="1" type="ORF">FYJ66_06525</name>
</gene>
<comment type="caution">
    <text evidence="1">The sequence shown here is derived from an EMBL/GenBank/DDBJ whole genome shotgun (WGS) entry which is preliminary data.</text>
</comment>
<dbReference type="EMBL" id="VUNB01000005">
    <property type="protein sequence ID" value="MST69241.1"/>
    <property type="molecule type" value="Genomic_DNA"/>
</dbReference>
<dbReference type="InterPro" id="IPR036390">
    <property type="entry name" value="WH_DNA-bd_sf"/>
</dbReference>
<evidence type="ECO:0000313" key="1">
    <source>
        <dbReference type="EMBL" id="MST69241.1"/>
    </source>
</evidence>
<dbReference type="InterPro" id="IPR030489">
    <property type="entry name" value="TR_Rrf2-type_CS"/>
</dbReference>
<dbReference type="InterPro" id="IPR000944">
    <property type="entry name" value="Tscrpt_reg_Rrf2"/>
</dbReference>
<dbReference type="SUPFAM" id="SSF46785">
    <property type="entry name" value="Winged helix' DNA-binding domain"/>
    <property type="match status" value="1"/>
</dbReference>
<accession>A0A6A8M8F3</accession>
<dbReference type="Pfam" id="PF02082">
    <property type="entry name" value="Rrf2"/>
    <property type="match status" value="1"/>
</dbReference>
<proteinExistence type="predicted"/>
<organism evidence="1">
    <name type="scientific">Baileyella intestinalis</name>
    <dbReference type="NCBI Taxonomy" id="2606709"/>
    <lineage>
        <taxon>Bacteria</taxon>
        <taxon>Bacillati</taxon>
        <taxon>Bacillota</taxon>
        <taxon>Clostridia</taxon>
        <taxon>Peptostreptococcales</taxon>
        <taxon>Anaerovoracaceae</taxon>
        <taxon>Baileyella</taxon>
    </lineage>
</organism>
<dbReference type="GO" id="GO:0005829">
    <property type="term" value="C:cytosol"/>
    <property type="evidence" value="ECO:0007669"/>
    <property type="project" value="TreeGrafter"/>
</dbReference>
<dbReference type="Gene3D" id="1.10.10.10">
    <property type="entry name" value="Winged helix-like DNA-binding domain superfamily/Winged helix DNA-binding domain"/>
    <property type="match status" value="1"/>
</dbReference>
<dbReference type="GO" id="GO:0003700">
    <property type="term" value="F:DNA-binding transcription factor activity"/>
    <property type="evidence" value="ECO:0007669"/>
    <property type="project" value="TreeGrafter"/>
</dbReference>
<reference evidence="1" key="1">
    <citation type="submission" date="2019-09" db="EMBL/GenBank/DDBJ databases">
        <title>In-depth cultivation of the pig gut microbiome towards novel bacterial diversity and tailored functional studies.</title>
        <authorList>
            <person name="Wylensek D."/>
            <person name="Hitch T.C.A."/>
            <person name="Clavel T."/>
        </authorList>
    </citation>
    <scope>NUCLEOTIDE SEQUENCE</scope>
    <source>
        <strain evidence="1">RF-744-FAT-WT-3</strain>
    </source>
</reference>